<reference evidence="1 2" key="1">
    <citation type="journal article" date="2018" name="Nat. Ecol. Evol.">
        <title>Pezizomycetes genomes reveal the molecular basis of ectomycorrhizal truffle lifestyle.</title>
        <authorList>
            <person name="Murat C."/>
            <person name="Payen T."/>
            <person name="Noel B."/>
            <person name="Kuo A."/>
            <person name="Morin E."/>
            <person name="Chen J."/>
            <person name="Kohler A."/>
            <person name="Krizsan K."/>
            <person name="Balestrini R."/>
            <person name="Da Silva C."/>
            <person name="Montanini B."/>
            <person name="Hainaut M."/>
            <person name="Levati E."/>
            <person name="Barry K.W."/>
            <person name="Belfiori B."/>
            <person name="Cichocki N."/>
            <person name="Clum A."/>
            <person name="Dockter R.B."/>
            <person name="Fauchery L."/>
            <person name="Guy J."/>
            <person name="Iotti M."/>
            <person name="Le Tacon F."/>
            <person name="Lindquist E.A."/>
            <person name="Lipzen A."/>
            <person name="Malagnac F."/>
            <person name="Mello A."/>
            <person name="Molinier V."/>
            <person name="Miyauchi S."/>
            <person name="Poulain J."/>
            <person name="Riccioni C."/>
            <person name="Rubini A."/>
            <person name="Sitrit Y."/>
            <person name="Splivallo R."/>
            <person name="Traeger S."/>
            <person name="Wang M."/>
            <person name="Zifcakova L."/>
            <person name="Wipf D."/>
            <person name="Zambonelli A."/>
            <person name="Paolocci F."/>
            <person name="Nowrousian M."/>
            <person name="Ottonello S."/>
            <person name="Baldrian P."/>
            <person name="Spatafora J.W."/>
            <person name="Henrissat B."/>
            <person name="Nagy L.G."/>
            <person name="Aury J.M."/>
            <person name="Wincker P."/>
            <person name="Grigoriev I.V."/>
            <person name="Bonfante P."/>
            <person name="Martin F.M."/>
        </authorList>
    </citation>
    <scope>NUCLEOTIDE SEQUENCE [LARGE SCALE GENOMIC DNA]</scope>
    <source>
        <strain evidence="1 2">ATCC MYA-4762</strain>
    </source>
</reference>
<gene>
    <name evidence="1" type="ORF">L211DRAFT_854241</name>
</gene>
<sequence length="198" mass="22686">MSQYSSTDLTTYCKMVRIRPGPVPKPIAPRPVSPLTFYGPQVPRCPTTAIAIKREEAIDIDSETEDPEEIRLLFKRWRATGRESIAIALQPKKNSRKSYPQEYKMKALRMYAVAREAGLDGIKRPISKRKCAKLLGITPKMLSDWISKGNTIKKTRVGSRRVFGPGRQVSWPEMEACLYREFKALRVLGRAINRKWFT</sequence>
<dbReference type="AlphaFoldDB" id="A0A3N4L5X7"/>
<accession>A0A3N4L5X7</accession>
<dbReference type="InParanoid" id="A0A3N4L5X7"/>
<proteinExistence type="predicted"/>
<evidence type="ECO:0000313" key="1">
    <source>
        <dbReference type="EMBL" id="RPB18304.1"/>
    </source>
</evidence>
<organism evidence="1 2">
    <name type="scientific">Terfezia boudieri ATCC MYA-4762</name>
    <dbReference type="NCBI Taxonomy" id="1051890"/>
    <lineage>
        <taxon>Eukaryota</taxon>
        <taxon>Fungi</taxon>
        <taxon>Dikarya</taxon>
        <taxon>Ascomycota</taxon>
        <taxon>Pezizomycotina</taxon>
        <taxon>Pezizomycetes</taxon>
        <taxon>Pezizales</taxon>
        <taxon>Pezizaceae</taxon>
        <taxon>Terfezia</taxon>
    </lineage>
</organism>
<name>A0A3N4L5X7_9PEZI</name>
<keyword evidence="2" id="KW-1185">Reference proteome</keyword>
<evidence type="ECO:0000313" key="2">
    <source>
        <dbReference type="Proteomes" id="UP000267821"/>
    </source>
</evidence>
<protein>
    <submittedName>
        <fullName evidence="1">Uncharacterized protein</fullName>
    </submittedName>
</protein>
<dbReference type="EMBL" id="ML121646">
    <property type="protein sequence ID" value="RPB18304.1"/>
    <property type="molecule type" value="Genomic_DNA"/>
</dbReference>
<dbReference type="Proteomes" id="UP000267821">
    <property type="component" value="Unassembled WGS sequence"/>
</dbReference>